<dbReference type="EC" id="6.3.2.3" evidence="10"/>
<dbReference type="Gene3D" id="3.30.470.20">
    <property type="entry name" value="ATP-grasp fold, B domain"/>
    <property type="match status" value="1"/>
</dbReference>
<organism evidence="12 13">
    <name type="scientific">Pseudomonas triclosanedens</name>
    <dbReference type="NCBI Taxonomy" id="2961893"/>
    <lineage>
        <taxon>Bacteria</taxon>
        <taxon>Pseudomonadati</taxon>
        <taxon>Pseudomonadota</taxon>
        <taxon>Gammaproteobacteria</taxon>
        <taxon>Pseudomonadales</taxon>
        <taxon>Pseudomonadaceae</taxon>
        <taxon>Pseudomonas</taxon>
    </lineage>
</organism>
<evidence type="ECO:0000256" key="4">
    <source>
        <dbReference type="ARBA" id="ARBA00022684"/>
    </source>
</evidence>
<evidence type="ECO:0000256" key="8">
    <source>
        <dbReference type="ARBA" id="ARBA00022842"/>
    </source>
</evidence>
<proteinExistence type="inferred from homology"/>
<feature type="domain" description="ATP-grasp" evidence="11">
    <location>
        <begin position="125"/>
        <end position="311"/>
    </location>
</feature>
<dbReference type="Gene3D" id="3.30.1490.20">
    <property type="entry name" value="ATP-grasp fold, A domain"/>
    <property type="match status" value="1"/>
</dbReference>
<dbReference type="SUPFAM" id="SSF56059">
    <property type="entry name" value="Glutathione synthetase ATP-binding domain-like"/>
    <property type="match status" value="1"/>
</dbReference>
<evidence type="ECO:0000256" key="7">
    <source>
        <dbReference type="ARBA" id="ARBA00022840"/>
    </source>
</evidence>
<dbReference type="PROSITE" id="PS50975">
    <property type="entry name" value="ATP_GRASP"/>
    <property type="match status" value="1"/>
</dbReference>
<comment type="pathway">
    <text evidence="10">Sulfur metabolism; glutathione biosynthesis; glutathione from L-cysteine and L-glutamate: step 2/2.</text>
</comment>
<evidence type="ECO:0000256" key="2">
    <source>
        <dbReference type="ARBA" id="ARBA00001946"/>
    </source>
</evidence>
<dbReference type="InterPro" id="IPR004218">
    <property type="entry name" value="GSHS_ATP-bd"/>
</dbReference>
<evidence type="ECO:0000256" key="3">
    <source>
        <dbReference type="ARBA" id="ARBA00022598"/>
    </source>
</evidence>
<dbReference type="PANTHER" id="PTHR21621:SF4">
    <property type="entry name" value="GLUTATHIONE SYNTHETASE"/>
    <property type="match status" value="1"/>
</dbReference>
<dbReference type="EMBL" id="CP113432">
    <property type="protein sequence ID" value="WAI50113.1"/>
    <property type="molecule type" value="Genomic_DNA"/>
</dbReference>
<dbReference type="InterPro" id="IPR004215">
    <property type="entry name" value="GSHS_N"/>
</dbReference>
<dbReference type="NCBIfam" id="NF003573">
    <property type="entry name" value="PRK05246.1"/>
    <property type="match status" value="1"/>
</dbReference>
<keyword evidence="8" id="KW-0460">Magnesium</keyword>
<dbReference type="Proteomes" id="UP001163624">
    <property type="component" value="Chromosome"/>
</dbReference>
<name>A0ABY6ZZ68_9PSED</name>
<comment type="cofactor">
    <cofactor evidence="1">
        <name>Mn(2+)</name>
        <dbReference type="ChEBI" id="CHEBI:29035"/>
    </cofactor>
</comment>
<dbReference type="HAMAP" id="MF_00162">
    <property type="entry name" value="GSH_S"/>
    <property type="match status" value="1"/>
</dbReference>
<evidence type="ECO:0000256" key="9">
    <source>
        <dbReference type="ARBA" id="ARBA00023211"/>
    </source>
</evidence>
<keyword evidence="3 10" id="KW-0436">Ligase</keyword>
<comment type="similarity">
    <text evidence="10">Belongs to the prokaryotic GSH synthase family.</text>
</comment>
<evidence type="ECO:0000256" key="5">
    <source>
        <dbReference type="ARBA" id="ARBA00022723"/>
    </source>
</evidence>
<keyword evidence="7 10" id="KW-0067">ATP-binding</keyword>
<evidence type="ECO:0000313" key="12">
    <source>
        <dbReference type="EMBL" id="WAI50113.1"/>
    </source>
</evidence>
<evidence type="ECO:0000256" key="10">
    <source>
        <dbReference type="HAMAP-Rule" id="MF_00162"/>
    </source>
</evidence>
<dbReference type="Pfam" id="PF02955">
    <property type="entry name" value="GSH-S_ATP"/>
    <property type="match status" value="1"/>
</dbReference>
<evidence type="ECO:0000313" key="13">
    <source>
        <dbReference type="Proteomes" id="UP001163624"/>
    </source>
</evidence>
<dbReference type="InterPro" id="IPR011761">
    <property type="entry name" value="ATP-grasp"/>
</dbReference>
<comment type="catalytic activity">
    <reaction evidence="10">
        <text>gamma-L-glutamyl-L-cysteine + glycine + ATP = glutathione + ADP + phosphate + H(+)</text>
        <dbReference type="Rhea" id="RHEA:13557"/>
        <dbReference type="ChEBI" id="CHEBI:15378"/>
        <dbReference type="ChEBI" id="CHEBI:30616"/>
        <dbReference type="ChEBI" id="CHEBI:43474"/>
        <dbReference type="ChEBI" id="CHEBI:57305"/>
        <dbReference type="ChEBI" id="CHEBI:57925"/>
        <dbReference type="ChEBI" id="CHEBI:58173"/>
        <dbReference type="ChEBI" id="CHEBI:456216"/>
        <dbReference type="EC" id="6.3.2.3"/>
    </reaction>
</comment>
<evidence type="ECO:0000256" key="1">
    <source>
        <dbReference type="ARBA" id="ARBA00001936"/>
    </source>
</evidence>
<keyword evidence="13" id="KW-1185">Reference proteome</keyword>
<keyword evidence="9" id="KW-0464">Manganese</keyword>
<evidence type="ECO:0000259" key="11">
    <source>
        <dbReference type="PROSITE" id="PS50975"/>
    </source>
</evidence>
<comment type="cofactor">
    <cofactor evidence="2">
        <name>Mg(2+)</name>
        <dbReference type="ChEBI" id="CHEBI:18420"/>
    </cofactor>
</comment>
<dbReference type="InterPro" id="IPR006284">
    <property type="entry name" value="Glut_synth_pro"/>
</dbReference>
<dbReference type="NCBIfam" id="TIGR01380">
    <property type="entry name" value="glut_syn"/>
    <property type="match status" value="1"/>
</dbReference>
<evidence type="ECO:0000256" key="6">
    <source>
        <dbReference type="ARBA" id="ARBA00022741"/>
    </source>
</evidence>
<dbReference type="RefSeq" id="WP_254470073.1">
    <property type="nucleotide sequence ID" value="NZ_CP113432.1"/>
</dbReference>
<dbReference type="InterPro" id="IPR016185">
    <property type="entry name" value="PreATP-grasp_dom_sf"/>
</dbReference>
<keyword evidence="4 10" id="KW-0317">Glutathione biosynthesis</keyword>
<keyword evidence="6 10" id="KW-0547">Nucleotide-binding</keyword>
<accession>A0ABY6ZZ68</accession>
<protein>
    <recommendedName>
        <fullName evidence="10">Glutathione synthetase</fullName>
        <ecNumber evidence="10">6.3.2.3</ecNumber>
    </recommendedName>
    <alternativeName>
        <fullName evidence="10">GSH synthetase</fullName>
        <shortName evidence="10">GSH-S</shortName>
        <shortName evidence="10">GSHase</shortName>
    </alternativeName>
    <alternativeName>
        <fullName evidence="10">Glutathione synthase</fullName>
    </alternativeName>
</protein>
<dbReference type="Pfam" id="PF02951">
    <property type="entry name" value="GSH-S_N"/>
    <property type="match status" value="1"/>
</dbReference>
<dbReference type="InterPro" id="IPR013815">
    <property type="entry name" value="ATP_grasp_subdomain_1"/>
</dbReference>
<dbReference type="GO" id="GO:0004363">
    <property type="term" value="F:glutathione synthase activity"/>
    <property type="evidence" value="ECO:0007669"/>
    <property type="project" value="UniProtKB-EC"/>
</dbReference>
<dbReference type="SUPFAM" id="SSF52440">
    <property type="entry name" value="PreATP-grasp domain"/>
    <property type="match status" value="1"/>
</dbReference>
<dbReference type="PANTHER" id="PTHR21621">
    <property type="entry name" value="RIBOSOMAL PROTEIN S6 MODIFICATION PROTEIN"/>
    <property type="match status" value="1"/>
</dbReference>
<keyword evidence="5" id="KW-0479">Metal-binding</keyword>
<reference evidence="12" key="1">
    <citation type="submission" date="2022-11" db="EMBL/GenBank/DDBJ databases">
        <title>Pseudomonas triclosanedens sp. nov., a triclosan degrader isolated from activated sludge.</title>
        <authorList>
            <person name="Yin Y."/>
            <person name="Lu Z."/>
        </authorList>
    </citation>
    <scope>NUCLEOTIDE SEQUENCE</scope>
    <source>
        <strain evidence="12">ZM23</strain>
    </source>
</reference>
<gene>
    <name evidence="10 12" type="primary">gshB</name>
    <name evidence="12" type="ORF">OU419_02265</name>
</gene>
<dbReference type="Gene3D" id="3.40.50.20">
    <property type="match status" value="1"/>
</dbReference>
<sequence length="320" mass="36182">MSVRLGIVMDPIAQINFKKDSSLAMLLAAQARGWSLFYMEQQDLYQKASEARARMRPLKVFYDASHWFELGEEADLPLSDLDVILMRKDPPFDNEFVYSTYLLEQAERSGTLIVNRPQSLRDCNEKLFATLFPQCTPPTVVSRRPDILREFASEHRDIILKPLDGMGGSMIFRHREGDPNLSVILETLTQHGRQQIMAQRYLPAIKDGDKRILMIDGEPVEYCLARIPAQGETRGNLAAGGRGVAQPLSERDRWIASEVGPELRKRGLLFVGLDVIGENLTEINVTSPTCIREIDSAYDTRIGERLMTVIEEKLKARSAS</sequence>